<accession>A0A6J6U1C1</accession>
<evidence type="ECO:0000313" key="1">
    <source>
        <dbReference type="EMBL" id="CAB4752894.1"/>
    </source>
</evidence>
<dbReference type="EMBL" id="CAEZYZ010000147">
    <property type="protein sequence ID" value="CAB4752894.1"/>
    <property type="molecule type" value="Genomic_DNA"/>
</dbReference>
<reference evidence="1" key="1">
    <citation type="submission" date="2020-05" db="EMBL/GenBank/DDBJ databases">
        <authorList>
            <person name="Chiriac C."/>
            <person name="Salcher M."/>
            <person name="Ghai R."/>
            <person name="Kavagutti S V."/>
        </authorList>
    </citation>
    <scope>NUCLEOTIDE SEQUENCE</scope>
</reference>
<protein>
    <submittedName>
        <fullName evidence="1">Unannotated protein</fullName>
    </submittedName>
</protein>
<sequence>MTPELPLPATEFAGGLPPGKAVVMSSWTFGKIVGAQAFRYWRKLFVVPELSERYAIVIGVAGSAAEMRGLSLMISGWFQVVMTPEKIFARVTCLSWIDDPRVRPVVAFFRLIGTVIAPPMFGMYSHSKVGSPEEYLESVCAKTNVPFEKLPLPVPEPVEVYWIVKLLCDALKSAAHCERKTYGNDAPPPATLLAAFAGAASATVEATRTLVATIARVRRTVSPLSWKLLTNPNVGAVSLRSTCFR</sequence>
<dbReference type="AlphaFoldDB" id="A0A6J6U1C1"/>
<name>A0A6J6U1C1_9ZZZZ</name>
<organism evidence="1">
    <name type="scientific">freshwater metagenome</name>
    <dbReference type="NCBI Taxonomy" id="449393"/>
    <lineage>
        <taxon>unclassified sequences</taxon>
        <taxon>metagenomes</taxon>
        <taxon>ecological metagenomes</taxon>
    </lineage>
</organism>
<proteinExistence type="predicted"/>
<gene>
    <name evidence="1" type="ORF">UFOPK2810_00932</name>
</gene>